<dbReference type="Pfam" id="PF21360">
    <property type="entry name" value="PylC-like_N"/>
    <property type="match status" value="1"/>
</dbReference>
<dbReference type="InterPro" id="IPR048764">
    <property type="entry name" value="PylC_N"/>
</dbReference>
<dbReference type="GO" id="GO:0046872">
    <property type="term" value="F:metal ion binding"/>
    <property type="evidence" value="ECO:0007669"/>
    <property type="project" value="InterPro"/>
</dbReference>
<keyword evidence="1" id="KW-0547">Nucleotide-binding</keyword>
<evidence type="ECO:0000256" key="1">
    <source>
        <dbReference type="PROSITE-ProRule" id="PRU00409"/>
    </source>
</evidence>
<comment type="caution">
    <text evidence="3">The sequence shown here is derived from an EMBL/GenBank/DDBJ whole genome shotgun (WGS) entry which is preliminary data.</text>
</comment>
<accession>A0A362X1T5</accession>
<proteinExistence type="predicted"/>
<dbReference type="InterPro" id="IPR013815">
    <property type="entry name" value="ATP_grasp_subdomain_1"/>
</dbReference>
<dbReference type="SUPFAM" id="SSF56059">
    <property type="entry name" value="Glutathione synthetase ATP-binding domain-like"/>
    <property type="match status" value="1"/>
</dbReference>
<evidence type="ECO:0000313" key="3">
    <source>
        <dbReference type="EMBL" id="PQV50185.1"/>
    </source>
</evidence>
<protein>
    <submittedName>
        <fullName evidence="3">Carbamoyl-phosphate synthase large subunit</fullName>
    </submittedName>
</protein>
<dbReference type="GO" id="GO:0005524">
    <property type="term" value="F:ATP binding"/>
    <property type="evidence" value="ECO:0007669"/>
    <property type="project" value="UniProtKB-UniRule"/>
</dbReference>
<evidence type="ECO:0000313" key="4">
    <source>
        <dbReference type="Proteomes" id="UP000251545"/>
    </source>
</evidence>
<sequence length="322" mass="37344">MGNILITSAGRRVSLVRAFVNELKHIGLESKVFITDMSPSLSAAAHVADEALEICRIDNDLYIDSLLNLCIKHNIKLVIPTIDTELLKLSKYIKKFNKANIHILLSNESIIKITSNKLETHLFFREKGLPTAKIYQKDSYELPLYIKPIKGSSSLNNYIIKSKSKISKYHLENKSLCFFEYLDHDDYDEYTCDMYYDKTSILKCVVPRKRIEVRGGEVSKGLTIKNEIFDFVKDKFSYLEGARGCLTLQLFMHKRTKDIKGIEINPRFGGGFPLSYFAGANYPRWIINEYFFNKKIEAFDGWKENLLMLRYDHEILVNDYKE</sequence>
<dbReference type="PROSITE" id="PS50975">
    <property type="entry name" value="ATP_GRASP"/>
    <property type="match status" value="1"/>
</dbReference>
<dbReference type="Proteomes" id="UP000251545">
    <property type="component" value="Unassembled WGS sequence"/>
</dbReference>
<dbReference type="InterPro" id="IPR011761">
    <property type="entry name" value="ATP-grasp"/>
</dbReference>
<dbReference type="EMBL" id="PVEO01000002">
    <property type="protein sequence ID" value="PQV50185.1"/>
    <property type="molecule type" value="Genomic_DNA"/>
</dbReference>
<gene>
    <name evidence="3" type="ORF">CLV33_10242</name>
</gene>
<reference evidence="3 4" key="1">
    <citation type="submission" date="2018-02" db="EMBL/GenBank/DDBJ databases">
        <title>Genomic Encyclopedia of Archaeal and Bacterial Type Strains, Phase II (KMG-II): from individual species to whole genera.</title>
        <authorList>
            <person name="Goeker M."/>
        </authorList>
    </citation>
    <scope>NUCLEOTIDE SEQUENCE [LARGE SCALE GENOMIC DNA]</scope>
    <source>
        <strain evidence="3 4">DSM 21165</strain>
    </source>
</reference>
<dbReference type="Pfam" id="PF15632">
    <property type="entry name" value="ATPgrasp_Ter"/>
    <property type="match status" value="1"/>
</dbReference>
<keyword evidence="1" id="KW-0067">ATP-binding</keyword>
<organism evidence="3 4">
    <name type="scientific">Jejuia pallidilutea</name>
    <dbReference type="NCBI Taxonomy" id="504487"/>
    <lineage>
        <taxon>Bacteria</taxon>
        <taxon>Pseudomonadati</taxon>
        <taxon>Bacteroidota</taxon>
        <taxon>Flavobacteriia</taxon>
        <taxon>Flavobacteriales</taxon>
        <taxon>Flavobacteriaceae</taxon>
        <taxon>Jejuia</taxon>
    </lineage>
</organism>
<evidence type="ECO:0000259" key="2">
    <source>
        <dbReference type="PROSITE" id="PS50975"/>
    </source>
</evidence>
<dbReference type="Gene3D" id="3.30.1490.20">
    <property type="entry name" value="ATP-grasp fold, A domain"/>
    <property type="match status" value="1"/>
</dbReference>
<name>A0A362X1T5_9FLAO</name>
<dbReference type="RefSeq" id="WP_105472778.1">
    <property type="nucleotide sequence ID" value="NZ_PVEO01000002.1"/>
</dbReference>
<dbReference type="Gene3D" id="3.40.50.20">
    <property type="match status" value="1"/>
</dbReference>
<feature type="domain" description="ATP-grasp" evidence="2">
    <location>
        <begin position="108"/>
        <end position="291"/>
    </location>
</feature>
<dbReference type="Gene3D" id="3.30.470.20">
    <property type="entry name" value="ATP-grasp fold, B domain"/>
    <property type="match status" value="1"/>
</dbReference>
<dbReference type="AlphaFoldDB" id="A0A362X1T5"/>